<gene>
    <name evidence="2" type="ORF">ARD30_04745</name>
</gene>
<name>A0A0Q3I6K5_9HYPH</name>
<feature type="transmembrane region" description="Helical" evidence="1">
    <location>
        <begin position="367"/>
        <end position="387"/>
    </location>
</feature>
<dbReference type="AlphaFoldDB" id="A0A0Q3I6K5"/>
<keyword evidence="3" id="KW-1185">Reference proteome</keyword>
<feature type="transmembrane region" description="Helical" evidence="1">
    <location>
        <begin position="183"/>
        <end position="201"/>
    </location>
</feature>
<evidence type="ECO:0000256" key="1">
    <source>
        <dbReference type="SAM" id="Phobius"/>
    </source>
</evidence>
<dbReference type="Proteomes" id="UP000051562">
    <property type="component" value="Unassembled WGS sequence"/>
</dbReference>
<dbReference type="EMBL" id="LMAR01000034">
    <property type="protein sequence ID" value="KQK30623.1"/>
    <property type="molecule type" value="Genomic_DNA"/>
</dbReference>
<dbReference type="STRING" id="53254.SAMN05660750_02513"/>
<evidence type="ECO:0000313" key="3">
    <source>
        <dbReference type="Proteomes" id="UP000051562"/>
    </source>
</evidence>
<feature type="transmembrane region" description="Helical" evidence="1">
    <location>
        <begin position="52"/>
        <end position="73"/>
    </location>
</feature>
<proteinExistence type="predicted"/>
<feature type="transmembrane region" description="Helical" evidence="1">
    <location>
        <begin position="326"/>
        <end position="347"/>
    </location>
</feature>
<keyword evidence="1" id="KW-0472">Membrane</keyword>
<feature type="transmembrane region" description="Helical" evidence="1">
    <location>
        <begin position="102"/>
        <end position="123"/>
    </location>
</feature>
<organism evidence="2 3">
    <name type="scientific">Bosea thiooxidans</name>
    <dbReference type="NCBI Taxonomy" id="53254"/>
    <lineage>
        <taxon>Bacteria</taxon>
        <taxon>Pseudomonadati</taxon>
        <taxon>Pseudomonadota</taxon>
        <taxon>Alphaproteobacteria</taxon>
        <taxon>Hyphomicrobiales</taxon>
        <taxon>Boseaceae</taxon>
        <taxon>Bosea</taxon>
    </lineage>
</organism>
<sequence>MREIGGLLRQFLHLWRFGWPMLLCIAVGGALLNDLLLPLAVRAGFANPLGGFAVLSCIVLAKLVTVVLMFLSLRPAMPAVTALFPAKARAGAAEGDGPEEGWLAVVAIAIIPFFAYYAAWGFLSDTVRDYSLLALQMAELGQRVAVLDVPTTLWLIAAVALAFGMRRLAKLMQTRSSRPVWQFVIVLCDANWIFIGLYVIAGWKDAAWAWVGAGGPMPYLTWLRDFFLGLVDQAQAATPVAVDLAPAALESSLKRLFFYALLPLVWLLMAAVIYGFDMKDAAALASHRRTAAALTRYGRLPRFLREFIDHFIAGYRSRYLPVVNSVRLAFGAGLPVLLGLVVLWRAIGWAAAWGWIGLAHLIGPQELPAWQAIAGIIAFFLGGPSDIRGGILVDALRICLVAAVIERAAAKRAESLSSPAGSADNTAANPAG</sequence>
<dbReference type="RefSeq" id="WP_055728153.1">
    <property type="nucleotide sequence ID" value="NZ_LMAR01000034.1"/>
</dbReference>
<reference evidence="2 3" key="1">
    <citation type="submission" date="2015-10" db="EMBL/GenBank/DDBJ databases">
        <title>Draft genome of Bosea thiooxidans.</title>
        <authorList>
            <person name="Wang X."/>
        </authorList>
    </citation>
    <scope>NUCLEOTIDE SEQUENCE [LARGE SCALE GENOMIC DNA]</scope>
    <source>
        <strain evidence="2 3">CGMCC 9174</strain>
    </source>
</reference>
<feature type="transmembrane region" description="Helical" evidence="1">
    <location>
        <begin position="12"/>
        <end position="32"/>
    </location>
</feature>
<evidence type="ECO:0000313" key="2">
    <source>
        <dbReference type="EMBL" id="KQK30623.1"/>
    </source>
</evidence>
<feature type="transmembrane region" description="Helical" evidence="1">
    <location>
        <begin position="256"/>
        <end position="276"/>
    </location>
</feature>
<keyword evidence="1" id="KW-0812">Transmembrane</keyword>
<accession>A0A0Q3I6K5</accession>
<keyword evidence="1" id="KW-1133">Transmembrane helix</keyword>
<comment type="caution">
    <text evidence="2">The sequence shown here is derived from an EMBL/GenBank/DDBJ whole genome shotgun (WGS) entry which is preliminary data.</text>
</comment>
<protein>
    <submittedName>
        <fullName evidence="2">Uncharacterized protein</fullName>
    </submittedName>
</protein>
<feature type="transmembrane region" description="Helical" evidence="1">
    <location>
        <begin position="143"/>
        <end position="163"/>
    </location>
</feature>